<dbReference type="OMA" id="AMEHAIL"/>
<feature type="active site" evidence="4">
    <location>
        <position position="177"/>
    </location>
</feature>
<dbReference type="OrthoDB" id="2019149at2759"/>
<keyword evidence="5" id="KW-0964">Secreted</keyword>
<dbReference type="InterPro" id="IPR033131">
    <property type="entry name" value="Pectinesterase_Asp_AS"/>
</dbReference>
<proteinExistence type="predicted"/>
<dbReference type="Gene3D" id="2.160.20.10">
    <property type="entry name" value="Single-stranded right-handed beta-helix, Pectin lyase-like"/>
    <property type="match status" value="1"/>
</dbReference>
<comment type="catalytic activity">
    <reaction evidence="5">
        <text>[(1-&gt;4)-alpha-D-galacturonosyl methyl ester](n) + n H2O = [(1-&gt;4)-alpha-D-galacturonosyl](n) + n methanol + n H(+)</text>
        <dbReference type="Rhea" id="RHEA:22380"/>
        <dbReference type="Rhea" id="RHEA-COMP:14570"/>
        <dbReference type="Rhea" id="RHEA-COMP:14573"/>
        <dbReference type="ChEBI" id="CHEBI:15377"/>
        <dbReference type="ChEBI" id="CHEBI:15378"/>
        <dbReference type="ChEBI" id="CHEBI:17790"/>
        <dbReference type="ChEBI" id="CHEBI:140522"/>
        <dbReference type="ChEBI" id="CHEBI:140523"/>
        <dbReference type="EC" id="3.1.1.11"/>
    </reaction>
</comment>
<keyword evidence="8" id="KW-1185">Reference proteome</keyword>
<comment type="subcellular location">
    <subcellularLocation>
        <location evidence="5">Secreted</location>
        <location evidence="5">Cell wall</location>
    </subcellularLocation>
</comment>
<dbReference type="KEGG" id="smo:SELMODRAFT_89509"/>
<dbReference type="PROSITE" id="PS00503">
    <property type="entry name" value="PECTINESTERASE_2"/>
    <property type="match status" value="1"/>
</dbReference>
<dbReference type="InterPro" id="IPR000070">
    <property type="entry name" value="Pectinesterase_cat"/>
</dbReference>
<name>D8RAX7_SELML</name>
<evidence type="ECO:0000259" key="6">
    <source>
        <dbReference type="Pfam" id="PF01095"/>
    </source>
</evidence>
<dbReference type="EMBL" id="GL377575">
    <property type="protein sequence ID" value="EFJ30390.1"/>
    <property type="molecule type" value="Genomic_DNA"/>
</dbReference>
<protein>
    <recommendedName>
        <fullName evidence="5">Pectinesterase</fullName>
        <ecNumber evidence="5">3.1.1.11</ecNumber>
    </recommendedName>
</protein>
<evidence type="ECO:0000256" key="1">
    <source>
        <dbReference type="ARBA" id="ARBA00005184"/>
    </source>
</evidence>
<dbReference type="HOGENOM" id="CLU_012243_4_0_1"/>
<sequence>MYPPGTHPSRSWLRGRILATASTPFPNVTVAKDGSGQFSSISAAIAAAPTQSRTRYVIYVKQGTYVESFEVPKSKPNLMLLGDGIRKTIITGSKSVQNPGVTTFTSATVIVSGNNFLGQGITVQNTAGAVNHQAVALRVTADKVAFYKCSFEGFQDTLYAHSLRQFYSQCRIYGTVDFIFGNAAAVFLNSELVARVPMTNQKNTFTAQGRTDPSQNTGFSFQGCTVDGNADLKTAIRSFPTYLGRPWKEYSLTVFLKCYQGDVINPAGWLEWDGDFALKTLFYGEYQNQGPGSGTSRRVSWSTQITSQDQANRFSARNFVAGQEWLPQTSFPFQLDV</sequence>
<dbReference type="Pfam" id="PF01095">
    <property type="entry name" value="Pectinesterase"/>
    <property type="match status" value="1"/>
</dbReference>
<dbReference type="InterPro" id="IPR018040">
    <property type="entry name" value="Pectinesterase_Tyr_AS"/>
</dbReference>
<keyword evidence="5" id="KW-0961">Cell wall biogenesis/degradation</keyword>
<evidence type="ECO:0000256" key="4">
    <source>
        <dbReference type="PROSITE-ProRule" id="PRU10040"/>
    </source>
</evidence>
<dbReference type="FunCoup" id="D8RAX7">
    <property type="interactions" value="652"/>
</dbReference>
<dbReference type="GO" id="GO:0046910">
    <property type="term" value="F:pectinesterase inhibitor activity"/>
    <property type="evidence" value="ECO:0000318"/>
    <property type="project" value="GO_Central"/>
</dbReference>
<dbReference type="GO" id="GO:0045490">
    <property type="term" value="P:pectin catabolic process"/>
    <property type="evidence" value="ECO:0007669"/>
    <property type="project" value="UniProtKB-UniRule"/>
</dbReference>
<dbReference type="FunFam" id="2.160.20.10:FF:000001">
    <property type="entry name" value="Pectinesterase"/>
    <property type="match status" value="1"/>
</dbReference>
<comment type="pathway">
    <text evidence="1 5">Glycan metabolism; pectin degradation; 2-dehydro-3-deoxy-D-gluconate from pectin: step 1/5.</text>
</comment>
<dbReference type="GO" id="GO:0042545">
    <property type="term" value="P:cell wall modification"/>
    <property type="evidence" value="ECO:0007669"/>
    <property type="project" value="UniProtKB-UniRule"/>
</dbReference>
<evidence type="ECO:0000256" key="2">
    <source>
        <dbReference type="ARBA" id="ARBA00022801"/>
    </source>
</evidence>
<accession>D8RAX7</accession>
<dbReference type="Gramene" id="EFJ30390">
    <property type="protein sequence ID" value="EFJ30390"/>
    <property type="gene ID" value="SELMODRAFT_89509"/>
</dbReference>
<reference evidence="7 8" key="1">
    <citation type="journal article" date="2011" name="Science">
        <title>The Selaginella genome identifies genetic changes associated with the evolution of vascular plants.</title>
        <authorList>
            <person name="Banks J.A."/>
            <person name="Nishiyama T."/>
            <person name="Hasebe M."/>
            <person name="Bowman J.L."/>
            <person name="Gribskov M."/>
            <person name="dePamphilis C."/>
            <person name="Albert V.A."/>
            <person name="Aono N."/>
            <person name="Aoyama T."/>
            <person name="Ambrose B.A."/>
            <person name="Ashton N.W."/>
            <person name="Axtell M.J."/>
            <person name="Barker E."/>
            <person name="Barker M.S."/>
            <person name="Bennetzen J.L."/>
            <person name="Bonawitz N.D."/>
            <person name="Chapple C."/>
            <person name="Cheng C."/>
            <person name="Correa L.G."/>
            <person name="Dacre M."/>
            <person name="DeBarry J."/>
            <person name="Dreyer I."/>
            <person name="Elias M."/>
            <person name="Engstrom E.M."/>
            <person name="Estelle M."/>
            <person name="Feng L."/>
            <person name="Finet C."/>
            <person name="Floyd S.K."/>
            <person name="Frommer W.B."/>
            <person name="Fujita T."/>
            <person name="Gramzow L."/>
            <person name="Gutensohn M."/>
            <person name="Harholt J."/>
            <person name="Hattori M."/>
            <person name="Heyl A."/>
            <person name="Hirai T."/>
            <person name="Hiwatashi Y."/>
            <person name="Ishikawa M."/>
            <person name="Iwata M."/>
            <person name="Karol K.G."/>
            <person name="Koehler B."/>
            <person name="Kolukisaoglu U."/>
            <person name="Kubo M."/>
            <person name="Kurata T."/>
            <person name="Lalonde S."/>
            <person name="Li K."/>
            <person name="Li Y."/>
            <person name="Litt A."/>
            <person name="Lyons E."/>
            <person name="Manning G."/>
            <person name="Maruyama T."/>
            <person name="Michael T.P."/>
            <person name="Mikami K."/>
            <person name="Miyazaki S."/>
            <person name="Morinaga S."/>
            <person name="Murata T."/>
            <person name="Mueller-Roeber B."/>
            <person name="Nelson D.R."/>
            <person name="Obara M."/>
            <person name="Oguri Y."/>
            <person name="Olmstead R.G."/>
            <person name="Onodera N."/>
            <person name="Petersen B.L."/>
            <person name="Pils B."/>
            <person name="Prigge M."/>
            <person name="Rensing S.A."/>
            <person name="Riano-Pachon D.M."/>
            <person name="Roberts A.W."/>
            <person name="Sato Y."/>
            <person name="Scheller H.V."/>
            <person name="Schulz B."/>
            <person name="Schulz C."/>
            <person name="Shakirov E.V."/>
            <person name="Shibagaki N."/>
            <person name="Shinohara N."/>
            <person name="Shippen D.E."/>
            <person name="Soerensen I."/>
            <person name="Sotooka R."/>
            <person name="Sugimoto N."/>
            <person name="Sugita M."/>
            <person name="Sumikawa N."/>
            <person name="Tanurdzic M."/>
            <person name="Theissen G."/>
            <person name="Ulvskov P."/>
            <person name="Wakazuki S."/>
            <person name="Weng J.K."/>
            <person name="Willats W.W."/>
            <person name="Wipf D."/>
            <person name="Wolf P.G."/>
            <person name="Yang L."/>
            <person name="Zimmer A.D."/>
            <person name="Zhu Q."/>
            <person name="Mitros T."/>
            <person name="Hellsten U."/>
            <person name="Loque D."/>
            <person name="Otillar R."/>
            <person name="Salamov A."/>
            <person name="Schmutz J."/>
            <person name="Shapiro H."/>
            <person name="Lindquist E."/>
            <person name="Lucas S."/>
            <person name="Rokhsar D."/>
            <person name="Grigoriev I.V."/>
        </authorList>
    </citation>
    <scope>NUCLEOTIDE SEQUENCE [LARGE SCALE GENOMIC DNA]</scope>
</reference>
<dbReference type="PROSITE" id="PS00800">
    <property type="entry name" value="PECTINESTERASE_1"/>
    <property type="match status" value="1"/>
</dbReference>
<comment type="function">
    <text evidence="5">Acts in the modification of cell walls via demethylesterification of cell wall pectin.</text>
</comment>
<evidence type="ECO:0000313" key="7">
    <source>
        <dbReference type="EMBL" id="EFJ30390.1"/>
    </source>
</evidence>
<evidence type="ECO:0000313" key="8">
    <source>
        <dbReference type="Proteomes" id="UP000001514"/>
    </source>
</evidence>
<dbReference type="InterPro" id="IPR011050">
    <property type="entry name" value="Pectin_lyase_fold/virulence"/>
</dbReference>
<dbReference type="STRING" id="88036.D8RAX7"/>
<dbReference type="InParanoid" id="D8RAX7"/>
<dbReference type="Proteomes" id="UP000001514">
    <property type="component" value="Unassembled WGS sequence"/>
</dbReference>
<organism evidence="8">
    <name type="scientific">Selaginella moellendorffii</name>
    <name type="common">Spikemoss</name>
    <dbReference type="NCBI Taxonomy" id="88036"/>
    <lineage>
        <taxon>Eukaryota</taxon>
        <taxon>Viridiplantae</taxon>
        <taxon>Streptophyta</taxon>
        <taxon>Embryophyta</taxon>
        <taxon>Tracheophyta</taxon>
        <taxon>Lycopodiopsida</taxon>
        <taxon>Selaginellales</taxon>
        <taxon>Selaginellaceae</taxon>
        <taxon>Selaginella</taxon>
    </lineage>
</organism>
<dbReference type="PANTHER" id="PTHR31707">
    <property type="entry name" value="PECTINESTERASE"/>
    <property type="match status" value="1"/>
</dbReference>
<dbReference type="EC" id="3.1.1.11" evidence="5"/>
<evidence type="ECO:0000256" key="5">
    <source>
        <dbReference type="RuleBase" id="RU000589"/>
    </source>
</evidence>
<dbReference type="SUPFAM" id="SSF51126">
    <property type="entry name" value="Pectin lyase-like"/>
    <property type="match status" value="1"/>
</dbReference>
<dbReference type="AlphaFoldDB" id="D8RAX7"/>
<dbReference type="GO" id="GO:0030599">
    <property type="term" value="F:pectinesterase activity"/>
    <property type="evidence" value="ECO:0000318"/>
    <property type="project" value="GO_Central"/>
</dbReference>
<keyword evidence="5" id="KW-0134">Cell wall</keyword>
<dbReference type="UniPathway" id="UPA00545">
    <property type="reaction ID" value="UER00823"/>
</dbReference>
<evidence type="ECO:0000256" key="3">
    <source>
        <dbReference type="ARBA" id="ARBA00023085"/>
    </source>
</evidence>
<keyword evidence="2 5" id="KW-0378">Hydrolase</keyword>
<dbReference type="InterPro" id="IPR012334">
    <property type="entry name" value="Pectin_lyas_fold"/>
</dbReference>
<feature type="domain" description="Pectinesterase catalytic" evidence="6">
    <location>
        <begin position="27"/>
        <end position="322"/>
    </location>
</feature>
<gene>
    <name evidence="7" type="ORF">SELMODRAFT_89509</name>
</gene>
<keyword evidence="3 5" id="KW-0063">Aspartyl esterase</keyword>